<dbReference type="OrthoDB" id="3805529at2"/>
<sequence>MNQKQISLRYSLRYISLIIFILLAFTLSFVRFTNDLNNLKVKILFQDDPTLFFYNSPTNIPKNTEYVILKDITSLNTSEFLKKLGNKKLGILEFNDSEILAKEIARMLPETQIINVHYIKPEELQNYNENTLFKRLWRAVIERSIDLIIVPRTELTEAIYNKFINYFQIEEPSPYIVNNYYQKLFGILLGIFVSFYFPYALFGFLLFYFSYPIFVSVISTLGTIVLFFKIKDNFLKFFAFFTLGIFTNLSLYDFYHVNNIEVYRGVKVSLGLLPLILLFISLFRKKTESKKAFKIFALLFLVFGIYYIIRSGNNGFILSFEKVFRETVENLFIIRPRTKELLFYPFLLISVLFTTQPWKDIFEIFGSIALVSTFNTFCHIRAPLFINIYRELITFLIALSIYGLVRIFFRKGESYDEKNEDSSYNWSSY</sequence>
<feature type="transmembrane region" description="Helical" evidence="1">
    <location>
        <begin position="235"/>
        <end position="256"/>
    </location>
</feature>
<proteinExistence type="predicted"/>
<feature type="transmembrane region" description="Helical" evidence="1">
    <location>
        <begin position="12"/>
        <end position="32"/>
    </location>
</feature>
<keyword evidence="1" id="KW-1133">Transmembrane helix</keyword>
<dbReference type="STRING" id="1123380.SAMN02745199_1330"/>
<dbReference type="EMBL" id="FQXN01000005">
    <property type="protein sequence ID" value="SHH50522.1"/>
    <property type="molecule type" value="Genomic_DNA"/>
</dbReference>
<dbReference type="Pfam" id="PF18949">
    <property type="entry name" value="DUF5693"/>
    <property type="match status" value="1"/>
</dbReference>
<dbReference type="Proteomes" id="UP000242592">
    <property type="component" value="Unassembled WGS sequence"/>
</dbReference>
<keyword evidence="3" id="KW-1185">Reference proteome</keyword>
<dbReference type="RefSeq" id="WP_073073416.1">
    <property type="nucleotide sequence ID" value="NZ_FQXN01000005.1"/>
</dbReference>
<dbReference type="AlphaFoldDB" id="A0A1M5TID5"/>
<feature type="transmembrane region" description="Helical" evidence="1">
    <location>
        <begin position="392"/>
        <end position="409"/>
    </location>
</feature>
<name>A0A1M5TID5_9BACT</name>
<keyword evidence="1" id="KW-0812">Transmembrane</keyword>
<accession>A0A1M5TID5</accession>
<protein>
    <submittedName>
        <fullName evidence="2">Uncharacterized protein</fullName>
    </submittedName>
</protein>
<keyword evidence="1" id="KW-0472">Membrane</keyword>
<evidence type="ECO:0000256" key="1">
    <source>
        <dbReference type="SAM" id="Phobius"/>
    </source>
</evidence>
<feature type="transmembrane region" description="Helical" evidence="1">
    <location>
        <begin position="184"/>
        <end position="202"/>
    </location>
</feature>
<organism evidence="2 3">
    <name type="scientific">Thermosipho atlanticus DSM 15807</name>
    <dbReference type="NCBI Taxonomy" id="1123380"/>
    <lineage>
        <taxon>Bacteria</taxon>
        <taxon>Thermotogati</taxon>
        <taxon>Thermotogota</taxon>
        <taxon>Thermotogae</taxon>
        <taxon>Thermotogales</taxon>
        <taxon>Fervidobacteriaceae</taxon>
        <taxon>Thermosipho</taxon>
    </lineage>
</organism>
<evidence type="ECO:0000313" key="2">
    <source>
        <dbReference type="EMBL" id="SHH50522.1"/>
    </source>
</evidence>
<feature type="transmembrane region" description="Helical" evidence="1">
    <location>
        <begin position="208"/>
        <end position="228"/>
    </location>
</feature>
<feature type="transmembrane region" description="Helical" evidence="1">
    <location>
        <begin position="365"/>
        <end position="386"/>
    </location>
</feature>
<feature type="transmembrane region" description="Helical" evidence="1">
    <location>
        <begin position="262"/>
        <end position="280"/>
    </location>
</feature>
<dbReference type="InterPro" id="IPR043748">
    <property type="entry name" value="DUF5693"/>
</dbReference>
<reference evidence="3" key="1">
    <citation type="submission" date="2016-11" db="EMBL/GenBank/DDBJ databases">
        <authorList>
            <person name="Varghese N."/>
            <person name="Submissions S."/>
        </authorList>
    </citation>
    <scope>NUCLEOTIDE SEQUENCE [LARGE SCALE GENOMIC DNA]</scope>
    <source>
        <strain evidence="3">DSM 15807</strain>
    </source>
</reference>
<gene>
    <name evidence="2" type="ORF">SAMN02745199_1330</name>
</gene>
<evidence type="ECO:0000313" key="3">
    <source>
        <dbReference type="Proteomes" id="UP000242592"/>
    </source>
</evidence>
<feature type="transmembrane region" description="Helical" evidence="1">
    <location>
        <begin position="292"/>
        <end position="309"/>
    </location>
</feature>